<feature type="compositionally biased region" description="Acidic residues" evidence="1">
    <location>
        <begin position="927"/>
        <end position="937"/>
    </location>
</feature>
<feature type="compositionally biased region" description="Low complexity" evidence="1">
    <location>
        <begin position="1334"/>
        <end position="1350"/>
    </location>
</feature>
<feature type="region of interest" description="Disordered" evidence="1">
    <location>
        <begin position="1329"/>
        <end position="1350"/>
    </location>
</feature>
<dbReference type="Proteomes" id="UP000272025">
    <property type="component" value="Unassembled WGS sequence"/>
</dbReference>
<dbReference type="PANTHER" id="PTHR10644">
    <property type="entry name" value="DNA REPAIR/RNA PROCESSING CPSF FAMILY"/>
    <property type="match status" value="1"/>
</dbReference>
<accession>A0A3N2PZN1</accession>
<dbReference type="Pfam" id="PF03178">
    <property type="entry name" value="CPSF_A"/>
    <property type="match status" value="1"/>
</dbReference>
<dbReference type="GO" id="GO:0003676">
    <property type="term" value="F:nucleic acid binding"/>
    <property type="evidence" value="ECO:0007669"/>
    <property type="project" value="InterPro"/>
</dbReference>
<dbReference type="OrthoDB" id="6109at2759"/>
<dbReference type="Gene3D" id="2.130.10.10">
    <property type="entry name" value="YVTN repeat-like/Quinoprotein amine dehydrogenase"/>
    <property type="match status" value="2"/>
</dbReference>
<feature type="compositionally biased region" description="Low complexity" evidence="1">
    <location>
        <begin position="227"/>
        <end position="259"/>
    </location>
</feature>
<feature type="domain" description="RSE1/DDB1/CPSF1 C-terminal" evidence="2">
    <location>
        <begin position="1085"/>
        <end position="1430"/>
    </location>
</feature>
<dbReference type="InterPro" id="IPR050358">
    <property type="entry name" value="RSE1/DDB1/CFT1"/>
</dbReference>
<feature type="domain" description="RSE1/DDB1/CPSF1 second beta-propeller" evidence="3">
    <location>
        <begin position="604"/>
        <end position="1013"/>
    </location>
</feature>
<name>A0A3N2PZN1_SODAK</name>
<organism evidence="4 5">
    <name type="scientific">Sodiomyces alkalinus (strain CBS 110278 / VKM F-3762 / F11)</name>
    <name type="common">Alkaliphilic filamentous fungus</name>
    <dbReference type="NCBI Taxonomy" id="1314773"/>
    <lineage>
        <taxon>Eukaryota</taxon>
        <taxon>Fungi</taxon>
        <taxon>Dikarya</taxon>
        <taxon>Ascomycota</taxon>
        <taxon>Pezizomycotina</taxon>
        <taxon>Sordariomycetes</taxon>
        <taxon>Hypocreomycetidae</taxon>
        <taxon>Glomerellales</taxon>
        <taxon>Plectosphaerellaceae</taxon>
        <taxon>Sodiomyces</taxon>
    </lineage>
</organism>
<dbReference type="RefSeq" id="XP_028467787.1">
    <property type="nucleotide sequence ID" value="XM_028614940.1"/>
</dbReference>
<keyword evidence="5" id="KW-1185">Reference proteome</keyword>
<gene>
    <name evidence="4" type="ORF">SODALDRAFT_377874</name>
</gene>
<sequence>MQCYTELVPPTVVSCAVSLPFTSAHSENLVVAKGSLLQVFATKTVSTEIDNSQASATPSVKPVETYDRRLNDGDGLDSSFLGGDAMLLRADRTTSTKLVLIAEYPLHGIIRGLARIKIQHSRSGGEALLVHTRVARLSLVQWDPERNGIEDISIHYYEKDEWQGAPTDGPLRFHGSQLQTDPQSRCAALKFGLRKIAFLPFRQTDEDIDMGDWDEDVDGPRPEKESSASVGANGSGNNANNSNNNNNNNSSSSSSSNAVPPVPYTSSFVLSLPRLDPDLLHPVHFSFLHEYREPTFGIISSTSRRSNVRRLGDHFSYKVFTIDLHQKASTAILSVNNLPQTLFQIIPLPHPIGGALLVGSNELIHIDQSGKANGVAVNPFAKEMTQFPLADQADLQLRLEHCSVELMSAETGEMLMVLSDGRMAIVSFKMDGRTVAGVAVKLVPAENGGNLLPYQAACMARLGKNSLFVGSIGSDSVVLGWTRRQLQAARKKARLLDDALDYDLADGDLDDEDEDDLYGEGPTITQSAAAGIDASRGGDLDFRIHDSLVSMCPLMDLTPGKPSYLPGSEEAKNSGGVRADLQLACAVGRHKAGSLALLNRNIQPKVIGRFDFPEARGFWTMRVQKPIPKSLQGDKGANLAVGDNYDSGTQYDKFMIVSKVDLDGYETSDVYALTGAGFEALSGTEFDPAAGFTVEAGTMGNDMRIIQVLRSEVRSYDGDLGLSQILPMLDEETGAEPRVVKASILDPYLLLVREDSSVLIAQINTHSELEEIDKGDSTFTSTKWLTGCLYKDNRGLFAPLRTDKGSSDGESPFMFLLSTTGALYIYGLPDLTNPVYVASGLSYIPPMLSAEYSVRRGTSQEAISELLVADLGDQIASSPYLILRHPNDDITIYEPFRLPSTESSSDLARTLYFHKVSNPHIAKGPETPEETTDDESVEPARPVPLRSCANIGGYSAVFLSGPSPSFIIKSSKSVPRVMGLQGLGVRGMSPFHTEGCERGFIYADSKGCARVTQLPTDTSLAELGVSVRKIPLGDAVSHVAYHPTMECYAAACSVTEPFELPKDDDYHKEWAKENCPMLPTMERGLVKLISPATWTVIDTFELDQHEVAMCMETLHLEISEETKERRMLITVGTAVNKGEDLPIRGRILVLDVVSVIPEPDRPETDRKLKLIAKEEIPRGAVTALSEVGSQGLMLVAQGQKCMVRGLKEDGSLLPVAFLDMNCYVTAVRELRGTGYCLMADAFKGVWFVGYSEEPYRMTLFGKSSTTLRCLTADFLASGNELSIVVCDEDGVLHILQFDPEHPRSLQGHLLLNRASFSADPNHVWATLNLPRANSPSSPTTPSASDPATSSQVLLLASPSGALHALHPISEPAYRRLTSLASSLTNALPHAAGMNPKGHRLPPQDNAARLPGVDISAGRSVVDGTLLARWTELGARQRAEAAGKGGYADPADVRAELEGLLGWAGFAYF</sequence>
<proteinExistence type="predicted"/>
<evidence type="ECO:0000259" key="3">
    <source>
        <dbReference type="Pfam" id="PF23726"/>
    </source>
</evidence>
<dbReference type="GO" id="GO:0005634">
    <property type="term" value="C:nucleus"/>
    <property type="evidence" value="ECO:0007669"/>
    <property type="project" value="InterPro"/>
</dbReference>
<feature type="region of interest" description="Disordered" evidence="1">
    <location>
        <begin position="1388"/>
        <end position="1410"/>
    </location>
</feature>
<dbReference type="EMBL" id="ML119053">
    <property type="protein sequence ID" value="ROT39981.1"/>
    <property type="molecule type" value="Genomic_DNA"/>
</dbReference>
<dbReference type="InterPro" id="IPR015943">
    <property type="entry name" value="WD40/YVTN_repeat-like_dom_sf"/>
</dbReference>
<evidence type="ECO:0000313" key="4">
    <source>
        <dbReference type="EMBL" id="ROT39981.1"/>
    </source>
</evidence>
<reference evidence="4 5" key="1">
    <citation type="journal article" date="2018" name="Mol. Ecol.">
        <title>The obligate alkalophilic soda-lake fungus Sodiomyces alkalinus has shifted to a protein diet.</title>
        <authorList>
            <person name="Grum-Grzhimaylo A.A."/>
            <person name="Falkoski D.L."/>
            <person name="van den Heuvel J."/>
            <person name="Valero-Jimenez C.A."/>
            <person name="Min B."/>
            <person name="Choi I.G."/>
            <person name="Lipzen A."/>
            <person name="Daum C.G."/>
            <person name="Aanen D.K."/>
            <person name="Tsang A."/>
            <person name="Henrissat B."/>
            <person name="Bilanenko E.N."/>
            <person name="de Vries R.P."/>
            <person name="van Kan J.A.L."/>
            <person name="Grigoriev I.V."/>
            <person name="Debets A.J.M."/>
        </authorList>
    </citation>
    <scope>NUCLEOTIDE SEQUENCE [LARGE SCALE GENOMIC DNA]</scope>
    <source>
        <strain evidence="4 5">F11</strain>
    </source>
</reference>
<dbReference type="GeneID" id="39583417"/>
<dbReference type="InterPro" id="IPR004871">
    <property type="entry name" value="RSE1/DDB1/CPSF1_C"/>
</dbReference>
<evidence type="ECO:0000256" key="1">
    <source>
        <dbReference type="SAM" id="MobiDB-lite"/>
    </source>
</evidence>
<feature type="region of interest" description="Disordered" evidence="1">
    <location>
        <begin position="919"/>
        <end position="940"/>
    </location>
</feature>
<protein>
    <submittedName>
        <fullName evidence="4">Cft-1</fullName>
    </submittedName>
</protein>
<evidence type="ECO:0000259" key="2">
    <source>
        <dbReference type="Pfam" id="PF03178"/>
    </source>
</evidence>
<dbReference type="Pfam" id="PF23726">
    <property type="entry name" value="Beta-prop_RSE1_2nd"/>
    <property type="match status" value="1"/>
</dbReference>
<evidence type="ECO:0000313" key="5">
    <source>
        <dbReference type="Proteomes" id="UP000272025"/>
    </source>
</evidence>
<dbReference type="InterPro" id="IPR058543">
    <property type="entry name" value="Beta-prop_RSE1/DDB1/CPSF1_2nd"/>
</dbReference>
<feature type="region of interest" description="Disordered" evidence="1">
    <location>
        <begin position="209"/>
        <end position="260"/>
    </location>
</feature>
<dbReference type="STRING" id="1314773.A0A3N2PZN1"/>